<feature type="region of interest" description="Disordered" evidence="1">
    <location>
        <begin position="19"/>
        <end position="38"/>
    </location>
</feature>
<reference evidence="2 3" key="1">
    <citation type="journal article" date="2017" name="Nat. Commun.">
        <title>Genome assembly with in vitro proximity ligation data and whole-genome triplication in lettuce.</title>
        <authorList>
            <person name="Reyes-Chin-Wo S."/>
            <person name="Wang Z."/>
            <person name="Yang X."/>
            <person name="Kozik A."/>
            <person name="Arikit S."/>
            <person name="Song C."/>
            <person name="Xia L."/>
            <person name="Froenicke L."/>
            <person name="Lavelle D.O."/>
            <person name="Truco M.J."/>
            <person name="Xia R."/>
            <person name="Zhu S."/>
            <person name="Xu C."/>
            <person name="Xu H."/>
            <person name="Xu X."/>
            <person name="Cox K."/>
            <person name="Korf I."/>
            <person name="Meyers B.C."/>
            <person name="Michelmore R.W."/>
        </authorList>
    </citation>
    <scope>NUCLEOTIDE SEQUENCE [LARGE SCALE GENOMIC DNA]</scope>
    <source>
        <strain evidence="3">cv. Salinas</strain>
        <tissue evidence="2">Seedlings</tissue>
    </source>
</reference>
<comment type="caution">
    <text evidence="2">The sequence shown here is derived from an EMBL/GenBank/DDBJ whole genome shotgun (WGS) entry which is preliminary data.</text>
</comment>
<name>A0A9R1XCK3_LACSA</name>
<protein>
    <submittedName>
        <fullName evidence="2">Uncharacterized protein</fullName>
    </submittedName>
</protein>
<proteinExistence type="predicted"/>
<evidence type="ECO:0000313" key="3">
    <source>
        <dbReference type="Proteomes" id="UP000235145"/>
    </source>
</evidence>
<evidence type="ECO:0000313" key="2">
    <source>
        <dbReference type="EMBL" id="KAJ0207399.1"/>
    </source>
</evidence>
<dbReference type="PANTHER" id="PTHR35277">
    <property type="entry name" value="OS09G0363700 PROTEIN"/>
    <property type="match status" value="1"/>
</dbReference>
<evidence type="ECO:0000256" key="1">
    <source>
        <dbReference type="SAM" id="MobiDB-lite"/>
    </source>
</evidence>
<dbReference type="OrthoDB" id="1932113at2759"/>
<organism evidence="2 3">
    <name type="scientific">Lactuca sativa</name>
    <name type="common">Garden lettuce</name>
    <dbReference type="NCBI Taxonomy" id="4236"/>
    <lineage>
        <taxon>Eukaryota</taxon>
        <taxon>Viridiplantae</taxon>
        <taxon>Streptophyta</taxon>
        <taxon>Embryophyta</taxon>
        <taxon>Tracheophyta</taxon>
        <taxon>Spermatophyta</taxon>
        <taxon>Magnoliopsida</taxon>
        <taxon>eudicotyledons</taxon>
        <taxon>Gunneridae</taxon>
        <taxon>Pentapetalae</taxon>
        <taxon>asterids</taxon>
        <taxon>campanulids</taxon>
        <taxon>Asterales</taxon>
        <taxon>Asteraceae</taxon>
        <taxon>Cichorioideae</taxon>
        <taxon>Cichorieae</taxon>
        <taxon>Lactucinae</taxon>
        <taxon>Lactuca</taxon>
    </lineage>
</organism>
<accession>A0A9R1XCK3</accession>
<dbReference type="Proteomes" id="UP000235145">
    <property type="component" value="Unassembled WGS sequence"/>
</dbReference>
<dbReference type="PANTHER" id="PTHR35277:SF10">
    <property type="entry name" value="OS09G0363700 PROTEIN"/>
    <property type="match status" value="1"/>
</dbReference>
<dbReference type="Gramene" id="rna-gnl|WGS:NBSK|LSAT_5X142981_mrna">
    <property type="protein sequence ID" value="cds-PLY65677.1"/>
    <property type="gene ID" value="gene-LSAT_5X142981"/>
</dbReference>
<sequence length="111" mass="12620">MAESENGSPVSNLKVEVRAGRIKETSPRYRKESHVKGGEDTIEVSTPISEFKGQSIFDRAKEEFEALVETIHPKKEYDYFVSPPKKEDGFRATIGRKLEKITSARSHNHQD</sequence>
<keyword evidence="3" id="KW-1185">Reference proteome</keyword>
<dbReference type="AlphaFoldDB" id="A0A9R1XCK3"/>
<dbReference type="EMBL" id="NBSK02000005">
    <property type="protein sequence ID" value="KAJ0207399.1"/>
    <property type="molecule type" value="Genomic_DNA"/>
</dbReference>
<gene>
    <name evidence="2" type="ORF">LSAT_V11C500280310</name>
</gene>